<protein>
    <submittedName>
        <fullName evidence="1">Uncharacterized protein</fullName>
    </submittedName>
</protein>
<name>A0A0E9SHD2_ANGAN</name>
<organism evidence="1">
    <name type="scientific">Anguilla anguilla</name>
    <name type="common">European freshwater eel</name>
    <name type="synonym">Muraena anguilla</name>
    <dbReference type="NCBI Taxonomy" id="7936"/>
    <lineage>
        <taxon>Eukaryota</taxon>
        <taxon>Metazoa</taxon>
        <taxon>Chordata</taxon>
        <taxon>Craniata</taxon>
        <taxon>Vertebrata</taxon>
        <taxon>Euteleostomi</taxon>
        <taxon>Actinopterygii</taxon>
        <taxon>Neopterygii</taxon>
        <taxon>Teleostei</taxon>
        <taxon>Anguilliformes</taxon>
        <taxon>Anguillidae</taxon>
        <taxon>Anguilla</taxon>
    </lineage>
</organism>
<dbReference type="EMBL" id="GBXM01068674">
    <property type="protein sequence ID" value="JAH39903.1"/>
    <property type="molecule type" value="Transcribed_RNA"/>
</dbReference>
<dbReference type="AlphaFoldDB" id="A0A0E9SHD2"/>
<evidence type="ECO:0000313" key="1">
    <source>
        <dbReference type="EMBL" id="JAH39903.1"/>
    </source>
</evidence>
<accession>A0A0E9SHD2</accession>
<proteinExistence type="predicted"/>
<reference evidence="1" key="1">
    <citation type="submission" date="2014-11" db="EMBL/GenBank/DDBJ databases">
        <authorList>
            <person name="Amaro Gonzalez C."/>
        </authorList>
    </citation>
    <scope>NUCLEOTIDE SEQUENCE</scope>
</reference>
<sequence length="31" mass="3705">MICYDRYSVVYGTVKKMKTLQVTVWQIISHN</sequence>
<reference evidence="1" key="2">
    <citation type="journal article" date="2015" name="Fish Shellfish Immunol.">
        <title>Early steps in the European eel (Anguilla anguilla)-Vibrio vulnificus interaction in the gills: Role of the RtxA13 toxin.</title>
        <authorList>
            <person name="Callol A."/>
            <person name="Pajuelo D."/>
            <person name="Ebbesson L."/>
            <person name="Teles M."/>
            <person name="MacKenzie S."/>
            <person name="Amaro C."/>
        </authorList>
    </citation>
    <scope>NUCLEOTIDE SEQUENCE</scope>
</reference>